<evidence type="ECO:0000256" key="12">
    <source>
        <dbReference type="ARBA" id="ARBA00023136"/>
    </source>
</evidence>
<accession>A0A0U5ALF2</accession>
<keyword evidence="10" id="KW-0573">Peptidoglycan synthesis</keyword>
<dbReference type="Gene3D" id="3.90.1310.10">
    <property type="entry name" value="Penicillin-binding protein 2a (Domain 2)"/>
    <property type="match status" value="1"/>
</dbReference>
<keyword evidence="9" id="KW-0133">Cell shape</keyword>
<dbReference type="STRING" id="1653476.THC_0292"/>
<proteinExistence type="predicted"/>
<protein>
    <recommendedName>
        <fullName evidence="19">Beta-lactamase</fullName>
    </recommendedName>
</protein>
<sequence length="630" mass="71118">MKIVDFKEKWQKQEKVEEVWEKRLFFIKLLIIFCFGLLWLRLFYLQVIKHPYYMQKAKARSLASYVIKAPRGEIITADGVVVATNRAIFQLYLDLETLEDEEETLKKLSLLLKEDFGALKERYYLAKKTYLGRILLKRDLTWDEVSRIMVRRYYLPGVLVEAESERYYPYGEAYFHLLGYVARVNKEEYENLKNKGYSPEDLIGKKGIERIFEDYLRGQNGRIEMERDAYGRLGKVVGRTSPVSGNDLIITVRHDLQMRAYELLKDKRGAIVALSPQDGALLTLVSAPSVDANKFISGFEPGEWEKIALDPKKPLLNKAIQPYPPGSTFKIITALAGLEAGVIKGLNWGVFCPGYFNYGNHIFRCWERKGHGGVNLIKAIAQSCDVYFYTVGSRIDIDFLAKVSRSLGLGKVSGLGYSDEKPGLVPDRAWKQKRYKEPWQQGETVVVAIGQGYILTTPLQMARAYTVVANGGYLYQPYVVKEVRSKTGKILYKASSKLEAKVEFRPEHLDWVRSGLKEVVESGTGKAARVPGLSVWGKTGTAQVVALQKRTKQYEHHAWFVSYAGNSTPEVVSAVLVEHGGGGGAVAAPIAGELYRAFYKIPSLLKPELPENIEELPQGTEENYGNSTTP</sequence>
<dbReference type="GO" id="GO:0071555">
    <property type="term" value="P:cell wall organization"/>
    <property type="evidence" value="ECO:0007669"/>
    <property type="project" value="UniProtKB-KW"/>
</dbReference>
<evidence type="ECO:0000256" key="2">
    <source>
        <dbReference type="ARBA" id="ARBA00004236"/>
    </source>
</evidence>
<dbReference type="Pfam" id="PF03717">
    <property type="entry name" value="PBP_dimer"/>
    <property type="match status" value="1"/>
</dbReference>
<keyword evidence="5" id="KW-0121">Carboxypeptidase</keyword>
<evidence type="ECO:0000256" key="13">
    <source>
        <dbReference type="ARBA" id="ARBA00023316"/>
    </source>
</evidence>
<dbReference type="PANTHER" id="PTHR30627">
    <property type="entry name" value="PEPTIDOGLYCAN D,D-TRANSPEPTIDASE"/>
    <property type="match status" value="1"/>
</dbReference>
<dbReference type="InterPro" id="IPR036138">
    <property type="entry name" value="PBP_dimer_sf"/>
</dbReference>
<evidence type="ECO:0000256" key="6">
    <source>
        <dbReference type="ARBA" id="ARBA00022670"/>
    </source>
</evidence>
<keyword evidence="8" id="KW-0378">Hydrolase</keyword>
<gene>
    <name evidence="17" type="ORF">THC_0292</name>
</gene>
<evidence type="ECO:0000313" key="18">
    <source>
        <dbReference type="Proteomes" id="UP000068196"/>
    </source>
</evidence>
<dbReference type="Gene3D" id="3.40.710.10">
    <property type="entry name" value="DD-peptidase/beta-lactamase superfamily"/>
    <property type="match status" value="1"/>
</dbReference>
<name>A0A0U5ALF2_9BACT</name>
<reference evidence="17 18" key="1">
    <citation type="journal article" date="2016" name="Int. J. Syst. Evol. Microbiol.">
        <title>Caldimicrobium thiodismutans sp. nov., a sulfur-disproportionating bacterium isolated from a hot spring, and emended description of the genus Caldimicrobium.</title>
        <authorList>
            <person name="Kojima H."/>
            <person name="Umezawa K."/>
            <person name="Fukui M."/>
        </authorList>
    </citation>
    <scope>NUCLEOTIDE SEQUENCE [LARGE SCALE GENOMIC DNA]</scope>
    <source>
        <strain evidence="17 18">TF1</strain>
    </source>
</reference>
<evidence type="ECO:0008006" key="19">
    <source>
        <dbReference type="Google" id="ProtNLM"/>
    </source>
</evidence>
<dbReference type="PANTHER" id="PTHR30627:SF2">
    <property type="entry name" value="PEPTIDOGLYCAN D,D-TRANSPEPTIDASE MRDA"/>
    <property type="match status" value="1"/>
</dbReference>
<keyword evidence="13" id="KW-0961">Cell wall biogenesis/degradation</keyword>
<dbReference type="Pfam" id="PF00905">
    <property type="entry name" value="Transpeptidase"/>
    <property type="match status" value="1"/>
</dbReference>
<keyword evidence="3" id="KW-1003">Cell membrane</keyword>
<dbReference type="Proteomes" id="UP000068196">
    <property type="component" value="Chromosome"/>
</dbReference>
<dbReference type="SUPFAM" id="SSF56519">
    <property type="entry name" value="Penicillin binding protein dimerisation domain"/>
    <property type="match status" value="1"/>
</dbReference>
<dbReference type="GO" id="GO:0009252">
    <property type="term" value="P:peptidoglycan biosynthetic process"/>
    <property type="evidence" value="ECO:0007669"/>
    <property type="project" value="UniProtKB-KW"/>
</dbReference>
<evidence type="ECO:0000256" key="9">
    <source>
        <dbReference type="ARBA" id="ARBA00022960"/>
    </source>
</evidence>
<comment type="subcellular location">
    <subcellularLocation>
        <location evidence="2">Cell membrane</location>
    </subcellularLocation>
    <subcellularLocation>
        <location evidence="1">Membrane</location>
        <topology evidence="1">Single-pass membrane protein</topology>
    </subcellularLocation>
</comment>
<organism evidence="17 18">
    <name type="scientific">Caldimicrobium thiodismutans</name>
    <dbReference type="NCBI Taxonomy" id="1653476"/>
    <lineage>
        <taxon>Bacteria</taxon>
        <taxon>Pseudomonadati</taxon>
        <taxon>Thermodesulfobacteriota</taxon>
        <taxon>Thermodesulfobacteria</taxon>
        <taxon>Thermodesulfobacteriales</taxon>
        <taxon>Thermodesulfobacteriaceae</taxon>
        <taxon>Caldimicrobium</taxon>
    </lineage>
</organism>
<feature type="domain" description="Penicillin-binding protein transpeptidase" evidence="15">
    <location>
        <begin position="269"/>
        <end position="595"/>
    </location>
</feature>
<dbReference type="SUPFAM" id="SSF56601">
    <property type="entry name" value="beta-lactamase/transpeptidase-like"/>
    <property type="match status" value="1"/>
</dbReference>
<keyword evidence="18" id="KW-1185">Reference proteome</keyword>
<dbReference type="FunFam" id="3.40.710.10:FF:000024">
    <property type="entry name" value="Penicillin-binding protein 2"/>
    <property type="match status" value="1"/>
</dbReference>
<dbReference type="RefSeq" id="WP_068512286.1">
    <property type="nucleotide sequence ID" value="NZ_AP014945.1"/>
</dbReference>
<keyword evidence="11 14" id="KW-1133">Transmembrane helix</keyword>
<dbReference type="GO" id="GO:0008360">
    <property type="term" value="P:regulation of cell shape"/>
    <property type="evidence" value="ECO:0007669"/>
    <property type="project" value="UniProtKB-KW"/>
</dbReference>
<evidence type="ECO:0000256" key="11">
    <source>
        <dbReference type="ARBA" id="ARBA00022989"/>
    </source>
</evidence>
<dbReference type="InterPro" id="IPR050515">
    <property type="entry name" value="Beta-lactam/transpept"/>
</dbReference>
<dbReference type="AlphaFoldDB" id="A0A0U5ALF2"/>
<evidence type="ECO:0000256" key="8">
    <source>
        <dbReference type="ARBA" id="ARBA00022801"/>
    </source>
</evidence>
<reference evidence="18" key="2">
    <citation type="journal article" date="2016" name="Int. J. Syst. Evol. Microbiol.">
        <title>Caldimicrobium thiodismutans sp. nov., a sulfur-disproportionating bacterium isolated from a hot spring.</title>
        <authorList>
            <person name="Kojima H."/>
            <person name="Umezawa K."/>
            <person name="Fukui M."/>
        </authorList>
    </citation>
    <scope>NUCLEOTIDE SEQUENCE [LARGE SCALE GENOMIC DNA]</scope>
    <source>
        <strain evidence="18">TF1</strain>
    </source>
</reference>
<keyword evidence="6" id="KW-0645">Protease</keyword>
<keyword evidence="7 14" id="KW-0812">Transmembrane</keyword>
<dbReference type="GO" id="GO:0071972">
    <property type="term" value="F:peptidoglycan L,D-transpeptidase activity"/>
    <property type="evidence" value="ECO:0007669"/>
    <property type="project" value="TreeGrafter"/>
</dbReference>
<evidence type="ECO:0000256" key="3">
    <source>
        <dbReference type="ARBA" id="ARBA00022475"/>
    </source>
</evidence>
<dbReference type="OrthoDB" id="9766847at2"/>
<evidence type="ECO:0000256" key="7">
    <source>
        <dbReference type="ARBA" id="ARBA00022692"/>
    </source>
</evidence>
<dbReference type="PATRIC" id="fig|1653476.3.peg.296"/>
<dbReference type="GO" id="GO:0009002">
    <property type="term" value="F:serine-type D-Ala-D-Ala carboxypeptidase activity"/>
    <property type="evidence" value="ECO:0007669"/>
    <property type="project" value="InterPro"/>
</dbReference>
<evidence type="ECO:0000256" key="1">
    <source>
        <dbReference type="ARBA" id="ARBA00004167"/>
    </source>
</evidence>
<keyword evidence="4" id="KW-0997">Cell inner membrane</keyword>
<dbReference type="EMBL" id="AP014945">
    <property type="protein sequence ID" value="BAU22690.1"/>
    <property type="molecule type" value="Genomic_DNA"/>
</dbReference>
<dbReference type="GO" id="GO:0008658">
    <property type="term" value="F:penicillin binding"/>
    <property type="evidence" value="ECO:0007669"/>
    <property type="project" value="InterPro"/>
</dbReference>
<dbReference type="NCBIfam" id="TIGR03423">
    <property type="entry name" value="pbp2_mrdA"/>
    <property type="match status" value="1"/>
</dbReference>
<evidence type="ECO:0000259" key="16">
    <source>
        <dbReference type="Pfam" id="PF03717"/>
    </source>
</evidence>
<feature type="domain" description="Penicillin-binding protein dimerisation" evidence="16">
    <location>
        <begin position="67"/>
        <end position="233"/>
    </location>
</feature>
<dbReference type="InterPro" id="IPR017790">
    <property type="entry name" value="Penicillin-binding_protein_2"/>
</dbReference>
<keyword evidence="12 14" id="KW-0472">Membrane</keyword>
<evidence type="ECO:0000259" key="15">
    <source>
        <dbReference type="Pfam" id="PF00905"/>
    </source>
</evidence>
<evidence type="ECO:0000256" key="4">
    <source>
        <dbReference type="ARBA" id="ARBA00022519"/>
    </source>
</evidence>
<dbReference type="GO" id="GO:0006508">
    <property type="term" value="P:proteolysis"/>
    <property type="evidence" value="ECO:0007669"/>
    <property type="project" value="UniProtKB-KW"/>
</dbReference>
<dbReference type="InterPro" id="IPR005311">
    <property type="entry name" value="PBP_dimer"/>
</dbReference>
<dbReference type="KEGG" id="cthi:THC_0292"/>
<evidence type="ECO:0000256" key="10">
    <source>
        <dbReference type="ARBA" id="ARBA00022984"/>
    </source>
</evidence>
<evidence type="ECO:0000256" key="5">
    <source>
        <dbReference type="ARBA" id="ARBA00022645"/>
    </source>
</evidence>
<evidence type="ECO:0000256" key="14">
    <source>
        <dbReference type="SAM" id="Phobius"/>
    </source>
</evidence>
<dbReference type="Gene3D" id="3.30.1390.30">
    <property type="entry name" value="Penicillin-binding protein 2a, domain 3"/>
    <property type="match status" value="1"/>
</dbReference>
<feature type="transmembrane region" description="Helical" evidence="14">
    <location>
        <begin position="25"/>
        <end position="44"/>
    </location>
</feature>
<dbReference type="GO" id="GO:0005886">
    <property type="term" value="C:plasma membrane"/>
    <property type="evidence" value="ECO:0007669"/>
    <property type="project" value="UniProtKB-SubCell"/>
</dbReference>
<dbReference type="InterPro" id="IPR001460">
    <property type="entry name" value="PCN-bd_Tpept"/>
</dbReference>
<evidence type="ECO:0000313" key="17">
    <source>
        <dbReference type="EMBL" id="BAU22690.1"/>
    </source>
</evidence>
<dbReference type="InterPro" id="IPR012338">
    <property type="entry name" value="Beta-lactam/transpept-like"/>
</dbReference>